<dbReference type="PANTHER" id="PTHR36503">
    <property type="entry name" value="BLR2520 PROTEIN"/>
    <property type="match status" value="1"/>
</dbReference>
<dbReference type="Proteomes" id="UP000072421">
    <property type="component" value="Chromosome"/>
</dbReference>
<evidence type="ECO:0000313" key="3">
    <source>
        <dbReference type="Proteomes" id="UP000072421"/>
    </source>
</evidence>
<accession>A0A127PDP0</accession>
<reference evidence="2 3" key="1">
    <citation type="submission" date="2015-11" db="EMBL/GenBank/DDBJ databases">
        <title>Exploring the genomic traits of fungus-feeding bacterial genus Collimonas.</title>
        <authorList>
            <person name="Song C."/>
            <person name="Schmidt R."/>
            <person name="de Jager V."/>
            <person name="Krzyzanowska D."/>
            <person name="Jongedijk E."/>
            <person name="Cankar K."/>
            <person name="Beekwilder J."/>
            <person name="van Veen A."/>
            <person name="de Boer W."/>
            <person name="van Veen J.A."/>
            <person name="Garbeva P."/>
        </authorList>
    </citation>
    <scope>NUCLEOTIDE SEQUENCE [LARGE SCALE GENOMIC DNA]</scope>
    <source>
        <strain evidence="2 3">Ter6</strain>
    </source>
</reference>
<organism evidence="2">
    <name type="scientific">Collimonas fungivorans</name>
    <dbReference type="NCBI Taxonomy" id="158899"/>
    <lineage>
        <taxon>Bacteria</taxon>
        <taxon>Pseudomonadati</taxon>
        <taxon>Pseudomonadota</taxon>
        <taxon>Betaproteobacteria</taxon>
        <taxon>Burkholderiales</taxon>
        <taxon>Oxalobacteraceae</taxon>
        <taxon>Collimonas</taxon>
    </lineage>
</organism>
<proteinExistence type="predicted"/>
<dbReference type="InterPro" id="IPR029068">
    <property type="entry name" value="Glyas_Bleomycin-R_OHBP_Dase"/>
</dbReference>
<dbReference type="AlphaFoldDB" id="A0A127PDP0"/>
<dbReference type="SUPFAM" id="SSF54593">
    <property type="entry name" value="Glyoxalase/Bleomycin resistance protein/Dihydroxybiphenyl dioxygenase"/>
    <property type="match status" value="1"/>
</dbReference>
<keyword evidence="2" id="KW-0223">Dioxygenase</keyword>
<keyword evidence="2" id="KW-0560">Oxidoreductase</keyword>
<dbReference type="GO" id="GO:0051213">
    <property type="term" value="F:dioxygenase activity"/>
    <property type="evidence" value="ECO:0007669"/>
    <property type="project" value="UniProtKB-KW"/>
</dbReference>
<name>A0A127PDP0_9BURK</name>
<dbReference type="InterPro" id="IPR053863">
    <property type="entry name" value="Glyoxy/Ble-like_N"/>
</dbReference>
<dbReference type="Pfam" id="PF22677">
    <property type="entry name" value="Ble-like_N"/>
    <property type="match status" value="1"/>
</dbReference>
<dbReference type="EMBL" id="CP013232">
    <property type="protein sequence ID" value="AMO95918.1"/>
    <property type="molecule type" value="Genomic_DNA"/>
</dbReference>
<dbReference type="OrthoDB" id="4265398at2"/>
<sequence length="133" mass="14822">MHKQIFVNLPVKDLPKSKDFFKSLGYDFNPKFTNDQGACMILGENLYAMLLVEDFFQGFAKQPVCDATKQSEVLICVSCDSRAQVDKLVAGGCAAGGRTTEEPQDYGFMYSHGFRDLDGHAWEFAYMVPADGE</sequence>
<dbReference type="PANTHER" id="PTHR36503:SF2">
    <property type="entry name" value="BLR2408 PROTEIN"/>
    <property type="match status" value="1"/>
</dbReference>
<dbReference type="Gene3D" id="3.10.180.10">
    <property type="entry name" value="2,3-Dihydroxybiphenyl 1,2-Dioxygenase, domain 1"/>
    <property type="match status" value="1"/>
</dbReference>
<dbReference type="RefSeq" id="WP_061540631.1">
    <property type="nucleotide sequence ID" value="NZ_CP013232.1"/>
</dbReference>
<feature type="domain" description="Glyoxalase/Bleomycin resistance-like N-terminal" evidence="1">
    <location>
        <begin position="5"/>
        <end position="40"/>
    </location>
</feature>
<evidence type="ECO:0000313" key="2">
    <source>
        <dbReference type="EMBL" id="AMO95918.1"/>
    </source>
</evidence>
<protein>
    <submittedName>
        <fullName evidence="2">Glyoxalase/Bleomycin resistance /Dioxygenase superfamily protein</fullName>
    </submittedName>
</protein>
<gene>
    <name evidence="2" type="ORF">CFter6_3275</name>
</gene>
<dbReference type="PATRIC" id="fig|158899.10.peg.3256"/>
<evidence type="ECO:0000259" key="1">
    <source>
        <dbReference type="Pfam" id="PF22677"/>
    </source>
</evidence>